<evidence type="ECO:0000256" key="1">
    <source>
        <dbReference type="SAM" id="SignalP"/>
    </source>
</evidence>
<organism evidence="3 4">
    <name type="scientific">Mucilaginibacter ximonensis</name>
    <dbReference type="NCBI Taxonomy" id="538021"/>
    <lineage>
        <taxon>Bacteria</taxon>
        <taxon>Pseudomonadati</taxon>
        <taxon>Bacteroidota</taxon>
        <taxon>Sphingobacteriia</taxon>
        <taxon>Sphingobacteriales</taxon>
        <taxon>Sphingobacteriaceae</taxon>
        <taxon>Mucilaginibacter</taxon>
    </lineage>
</organism>
<accession>A0ABW5YGF4</accession>
<proteinExistence type="predicted"/>
<comment type="caution">
    <text evidence="3">The sequence shown here is derived from an EMBL/GenBank/DDBJ whole genome shotgun (WGS) entry which is preliminary data.</text>
</comment>
<name>A0ABW5YGF4_9SPHI</name>
<protein>
    <submittedName>
        <fullName evidence="3">T9SS type A sorting domain-containing protein</fullName>
    </submittedName>
</protein>
<reference evidence="4" key="1">
    <citation type="journal article" date="2019" name="Int. J. Syst. Evol. Microbiol.">
        <title>The Global Catalogue of Microorganisms (GCM) 10K type strain sequencing project: providing services to taxonomists for standard genome sequencing and annotation.</title>
        <authorList>
            <consortium name="The Broad Institute Genomics Platform"/>
            <consortium name="The Broad Institute Genome Sequencing Center for Infectious Disease"/>
            <person name="Wu L."/>
            <person name="Ma J."/>
        </authorList>
    </citation>
    <scope>NUCLEOTIDE SEQUENCE [LARGE SCALE GENOMIC DNA]</scope>
    <source>
        <strain evidence="4">KCTC 22437</strain>
    </source>
</reference>
<feature type="chain" id="PRO_5046952345" evidence="1">
    <location>
        <begin position="28"/>
        <end position="1604"/>
    </location>
</feature>
<dbReference type="InterPro" id="IPR026444">
    <property type="entry name" value="Secre_tail"/>
</dbReference>
<dbReference type="EMBL" id="JBHUPD010000004">
    <property type="protein sequence ID" value="MFD2874407.1"/>
    <property type="molecule type" value="Genomic_DNA"/>
</dbReference>
<dbReference type="RefSeq" id="WP_377189023.1">
    <property type="nucleotide sequence ID" value="NZ_JBHUPD010000004.1"/>
</dbReference>
<evidence type="ECO:0000313" key="4">
    <source>
        <dbReference type="Proteomes" id="UP001597557"/>
    </source>
</evidence>
<dbReference type="Proteomes" id="UP001597557">
    <property type="component" value="Unassembled WGS sequence"/>
</dbReference>
<keyword evidence="4" id="KW-1185">Reference proteome</keyword>
<dbReference type="Pfam" id="PF18962">
    <property type="entry name" value="Por_Secre_tail"/>
    <property type="match status" value="1"/>
</dbReference>
<dbReference type="Gene3D" id="2.60.40.10">
    <property type="entry name" value="Immunoglobulins"/>
    <property type="match status" value="1"/>
</dbReference>
<gene>
    <name evidence="3" type="ORF">ACFS5N_18135</name>
</gene>
<dbReference type="InterPro" id="IPR013783">
    <property type="entry name" value="Ig-like_fold"/>
</dbReference>
<sequence length="1604" mass="169070">MKKPLLRTFCTLLLFFTCFICFNNSYGQSVTFTGITTGIPTTTVAGTAQVPVMGFSAAVINGSITFTSFYFTSSGGNADDYLANGTLFRSPTATFDPLNPGLPVGNVTFSGTNVTINNLSETISGTNYYFLVADAINTVVGNDVQMVVAYSNNWATDANGNNYQPKFPGNFHHKYTVATPYPLAISLQNTGLASPSAIITTGTSGIKFYEFSVTNKSSSTYTLSKFNINSNTSSLGSTLNNFKLYSNTNSNTFPNTAAIATLPFTSSSYVTFNLTNETIAPGDTKYYWLVADAYAGATSNSIQFSLAAGQSGISNPGNAEVVSSSPLGTFNTATAYGNTYNINYTNLTVTSLTGGTTSGTITALQNAVVLFGFSVTSPTTIAVSNFNINSTVSGGTLAAQDYFDTGILYRCNNANFSSATSKIPVGMVTFNGSYANVVFNTPESITSSSANQNYFLVANNINTAASTTIKFNFSSGQSTPAIVQTGPASNYNNFDIAANQLTLPTPTIVYSANSTGYTAQTTFYAGQTAVLNGFNARAVGNISVTSPYIDFTVSGGSPSGLFNNLTLWVSTTGSYADATQVTGTSFTNAGSGIKITLPTGTPITISGGTTLSYYVVGTPKASASLPTTRNIGAASIMSGNGGNSYTTTLGTVSSTLAVATITIDGNNTASAGITQGALSYGQTNIVLFGFKMTAQGTFTMSKMSIPTSVSMSNFLSNGKIYRSTTPYFTDAQLLTTASVATVAFSSTSADISNFGQTFTVSTPTTYYYFLVGDLVSSTAAGTSFQLNFTSGQTPAAINNGDTGGNKFNIFTTTDGVSFTIATTYKWTGAVSSDFTDPKNYKTLTNQTVNTIGTNVVLEIGYTTYTTTPNVNGDITVGGVTFGTAVSNPTLTMTAGKKLIINGSISAINGINATISGSGNTITVNSTANSAVTGSSTLNLSNVALSNAGAFTIAANSFLNLTNNATIANTGTFTLQADANGSASIGALSGSSALTGSYNVQQYVRGKASLNYRGYRLMSSPVSDATQTGYYSLAYLKGTGSYLTGPNSSTNGFDVNGASTLYLYRQDTTASTNYRGVTNINNPNLYEITTTDYPTALPLPIGNGYLYFFRGNNSTSTTALPSDVILPSVGHLNQGSVVVKDWFYPISKASFQDASSLSYTSSSVTEVRGFNLVGNPYASTIDWNKAFDGSNGITASGISPIIYVYNPYTKTYATYDGSTGDSKDNGSRFIPTGQGFFVVASGPGAKLTFNETAKVTNQPGTFMLNSAPTMQSVKTLHIKLVKDSVQQEETLLSFNNNFSDNYLVNEDAPYLKGYSNISFSSQSADKHLLAINHLPFPKVSQSIAMSVAVAQAGSYQLNIAQQDNIPAAYDVWLKDAYLKDSLDIRHNSTYNFNVSPDVNSTGAGRFSVIMRLNPNKVVHLLSFSAIKSTNEVKINWTAENEANYTNYVLERSTDEGKTFKTIDSLTSAALGTYNDLDPSPVLGDNYYRLKQVDVAGNISYSNVVKVMYANAAGTILANNNISIYPNPAHSTINLAVTNAGDKNAVTAGSYKITITNSLGLLVKAETSTSINWQGQIDNLLPGTYFVQVINTKDNTLTGKSTFIKL</sequence>
<feature type="signal peptide" evidence="1">
    <location>
        <begin position="1"/>
        <end position="27"/>
    </location>
</feature>
<feature type="domain" description="Secretion system C-terminal sorting" evidence="2">
    <location>
        <begin position="1522"/>
        <end position="1595"/>
    </location>
</feature>
<evidence type="ECO:0000259" key="2">
    <source>
        <dbReference type="Pfam" id="PF18962"/>
    </source>
</evidence>
<evidence type="ECO:0000313" key="3">
    <source>
        <dbReference type="EMBL" id="MFD2874407.1"/>
    </source>
</evidence>
<keyword evidence="1" id="KW-0732">Signal</keyword>